<dbReference type="EMBL" id="JBHMEZ010000009">
    <property type="protein sequence ID" value="MFB9053079.1"/>
    <property type="molecule type" value="Genomic_DNA"/>
</dbReference>
<organism evidence="2 3">
    <name type="scientific">Formosa undariae</name>
    <dbReference type="NCBI Taxonomy" id="1325436"/>
    <lineage>
        <taxon>Bacteria</taxon>
        <taxon>Pseudomonadati</taxon>
        <taxon>Bacteroidota</taxon>
        <taxon>Flavobacteriia</taxon>
        <taxon>Flavobacteriales</taxon>
        <taxon>Flavobacteriaceae</taxon>
        <taxon>Formosa</taxon>
    </lineage>
</organism>
<dbReference type="Pfam" id="PF02371">
    <property type="entry name" value="Transposase_20"/>
    <property type="match status" value="1"/>
</dbReference>
<gene>
    <name evidence="2" type="ORF">ACFFVB_08290</name>
</gene>
<keyword evidence="3" id="KW-1185">Reference proteome</keyword>
<evidence type="ECO:0000259" key="1">
    <source>
        <dbReference type="Pfam" id="PF02371"/>
    </source>
</evidence>
<feature type="domain" description="Transposase IS116/IS110/IS902 C-terminal" evidence="1">
    <location>
        <begin position="3"/>
        <end position="55"/>
    </location>
</feature>
<proteinExistence type="predicted"/>
<accession>A0ABV5F0Y1</accession>
<comment type="caution">
    <text evidence="2">The sequence shown here is derived from an EMBL/GenBank/DDBJ whole genome shotgun (WGS) entry which is preliminary data.</text>
</comment>
<dbReference type="RefSeq" id="WP_382382301.1">
    <property type="nucleotide sequence ID" value="NZ_JBHMEZ010000009.1"/>
</dbReference>
<sequence length="62" mass="6801">MSNAGGFTSGSELCSYAGLTPVIRQRGSNVKELPRISKTGNQKLRNSIFMCSFNACKPAYRR</sequence>
<protein>
    <submittedName>
        <fullName evidence="2">Transposase</fullName>
    </submittedName>
</protein>
<evidence type="ECO:0000313" key="3">
    <source>
        <dbReference type="Proteomes" id="UP001589605"/>
    </source>
</evidence>
<reference evidence="2 3" key="1">
    <citation type="submission" date="2024-09" db="EMBL/GenBank/DDBJ databases">
        <authorList>
            <person name="Sun Q."/>
            <person name="Mori K."/>
        </authorList>
    </citation>
    <scope>NUCLEOTIDE SEQUENCE [LARGE SCALE GENOMIC DNA]</scope>
    <source>
        <strain evidence="2 3">CECT 8286</strain>
    </source>
</reference>
<name>A0ABV5F0Y1_9FLAO</name>
<dbReference type="InterPro" id="IPR003346">
    <property type="entry name" value="Transposase_20"/>
</dbReference>
<evidence type="ECO:0000313" key="2">
    <source>
        <dbReference type="EMBL" id="MFB9053079.1"/>
    </source>
</evidence>
<dbReference type="Proteomes" id="UP001589605">
    <property type="component" value="Unassembled WGS sequence"/>
</dbReference>